<evidence type="ECO:0000313" key="1">
    <source>
        <dbReference type="EMBL" id="KAL3522798.1"/>
    </source>
</evidence>
<dbReference type="EMBL" id="JBJUIK010000007">
    <property type="protein sequence ID" value="KAL3522798.1"/>
    <property type="molecule type" value="Genomic_DNA"/>
</dbReference>
<accession>A0ABD2ZZ33</accession>
<proteinExistence type="predicted"/>
<evidence type="ECO:0000313" key="2">
    <source>
        <dbReference type="Proteomes" id="UP001630127"/>
    </source>
</evidence>
<comment type="caution">
    <text evidence="1">The sequence shown here is derived from an EMBL/GenBank/DDBJ whole genome shotgun (WGS) entry which is preliminary data.</text>
</comment>
<keyword evidence="2" id="KW-1185">Reference proteome</keyword>
<dbReference type="Proteomes" id="UP001630127">
    <property type="component" value="Unassembled WGS sequence"/>
</dbReference>
<name>A0ABD2ZZ33_9GENT</name>
<sequence length="148" mass="17260">MLEKLQKQDVEALSIFEEKMLRERNFAMSALKKELDNQHLSEVEGLRWTYAQVSEDLKAVFAEVRFHKSGGEKLKAKLYLLKACWANREIKLPLQGVNNFLSSTALANDLTSLCQEVHRFGFKDAVDFVEKEHPNNPMIWSRNEWYDP</sequence>
<gene>
    <name evidence="1" type="ORF">ACH5RR_015632</name>
</gene>
<reference evidence="1 2" key="1">
    <citation type="submission" date="2024-11" db="EMBL/GenBank/DDBJ databases">
        <title>A near-complete genome assembly of Cinchona calisaya.</title>
        <authorList>
            <person name="Lian D.C."/>
            <person name="Zhao X.W."/>
            <person name="Wei L."/>
        </authorList>
    </citation>
    <scope>NUCLEOTIDE SEQUENCE [LARGE SCALE GENOMIC DNA]</scope>
    <source>
        <tissue evidence="1">Nenye</tissue>
    </source>
</reference>
<protein>
    <submittedName>
        <fullName evidence="1">Uncharacterized protein</fullName>
    </submittedName>
</protein>
<organism evidence="1 2">
    <name type="scientific">Cinchona calisaya</name>
    <dbReference type="NCBI Taxonomy" id="153742"/>
    <lineage>
        <taxon>Eukaryota</taxon>
        <taxon>Viridiplantae</taxon>
        <taxon>Streptophyta</taxon>
        <taxon>Embryophyta</taxon>
        <taxon>Tracheophyta</taxon>
        <taxon>Spermatophyta</taxon>
        <taxon>Magnoliopsida</taxon>
        <taxon>eudicotyledons</taxon>
        <taxon>Gunneridae</taxon>
        <taxon>Pentapetalae</taxon>
        <taxon>asterids</taxon>
        <taxon>lamiids</taxon>
        <taxon>Gentianales</taxon>
        <taxon>Rubiaceae</taxon>
        <taxon>Cinchonoideae</taxon>
        <taxon>Cinchoneae</taxon>
        <taxon>Cinchona</taxon>
    </lineage>
</organism>
<dbReference type="AlphaFoldDB" id="A0ABD2ZZ33"/>